<comment type="caution">
    <text evidence="1">The sequence shown here is derived from an EMBL/GenBank/DDBJ whole genome shotgun (WGS) entry which is preliminary data.</text>
</comment>
<protein>
    <submittedName>
        <fullName evidence="1">Uncharacterized protein</fullName>
    </submittedName>
</protein>
<evidence type="ECO:0000313" key="1">
    <source>
        <dbReference type="EMBL" id="KKK66748.1"/>
    </source>
</evidence>
<accession>A0A0F8XD32</accession>
<proteinExistence type="predicted"/>
<name>A0A0F8XD32_9ZZZZ</name>
<sequence>MNPKPTQDKPAGKVKLTKVMKSVLHLMASGWELGSDTTSSGSAPWLQLGGIGRGGRTVNTNWNTVAGLSNRRVIKQHYKFPTATYSLTAKGRRALKESRLEELKK</sequence>
<dbReference type="AlphaFoldDB" id="A0A0F8XD32"/>
<dbReference type="EMBL" id="LAZR01059933">
    <property type="protein sequence ID" value="KKK66748.1"/>
    <property type="molecule type" value="Genomic_DNA"/>
</dbReference>
<gene>
    <name evidence="1" type="ORF">LCGC14_2960960</name>
</gene>
<organism evidence="1">
    <name type="scientific">marine sediment metagenome</name>
    <dbReference type="NCBI Taxonomy" id="412755"/>
    <lineage>
        <taxon>unclassified sequences</taxon>
        <taxon>metagenomes</taxon>
        <taxon>ecological metagenomes</taxon>
    </lineage>
</organism>
<reference evidence="1" key="1">
    <citation type="journal article" date="2015" name="Nature">
        <title>Complex archaea that bridge the gap between prokaryotes and eukaryotes.</title>
        <authorList>
            <person name="Spang A."/>
            <person name="Saw J.H."/>
            <person name="Jorgensen S.L."/>
            <person name="Zaremba-Niedzwiedzka K."/>
            <person name="Martijn J."/>
            <person name="Lind A.E."/>
            <person name="van Eijk R."/>
            <person name="Schleper C."/>
            <person name="Guy L."/>
            <person name="Ettema T.J."/>
        </authorList>
    </citation>
    <scope>NUCLEOTIDE SEQUENCE</scope>
</reference>